<dbReference type="SUPFAM" id="SSF51621">
    <property type="entry name" value="Phosphoenolpyruvate/pyruvate domain"/>
    <property type="match status" value="1"/>
</dbReference>
<dbReference type="Proteomes" id="UP001447979">
    <property type="component" value="Unassembled WGS sequence"/>
</dbReference>
<reference evidence="1 2" key="1">
    <citation type="submission" date="2024-03" db="EMBL/GenBank/DDBJ databases">
        <title>Human intestinal bacterial collection.</title>
        <authorList>
            <person name="Pauvert C."/>
            <person name="Hitch T.C.A."/>
            <person name="Clavel T."/>
        </authorList>
    </citation>
    <scope>NUCLEOTIDE SEQUENCE [LARGE SCALE GENOMIC DNA]</scope>
    <source>
        <strain evidence="1 2">CLA-SR-H025</strain>
    </source>
</reference>
<gene>
    <name evidence="1" type="ORF">WMO19_02620</name>
</gene>
<comment type="caution">
    <text evidence="1">The sequence shown here is derived from an EMBL/GenBank/DDBJ whole genome shotgun (WGS) entry which is preliminary data.</text>
</comment>
<dbReference type="PANTHER" id="PTHR42905:SF5">
    <property type="entry name" value="CARBOXYVINYL-CARBOXYPHOSPHONATE PHOSPHORYLMUTASE, CHLOROPLASTIC"/>
    <property type="match status" value="1"/>
</dbReference>
<keyword evidence="2" id="KW-1185">Reference proteome</keyword>
<dbReference type="PANTHER" id="PTHR42905">
    <property type="entry name" value="PHOSPHOENOLPYRUVATE CARBOXYLASE"/>
    <property type="match status" value="1"/>
</dbReference>
<dbReference type="EMBL" id="JBBMFO010000004">
    <property type="protein sequence ID" value="MEQ2400497.1"/>
    <property type="molecule type" value="Genomic_DNA"/>
</dbReference>
<dbReference type="InterPro" id="IPR040442">
    <property type="entry name" value="Pyrv_kinase-like_dom_sf"/>
</dbReference>
<dbReference type="Gene3D" id="3.20.20.60">
    <property type="entry name" value="Phosphoenolpyruvate-binding domains"/>
    <property type="match status" value="1"/>
</dbReference>
<organism evidence="1 2">
    <name type="scientific">Peptoniphilus hominis</name>
    <name type="common">ex Hitch et al. 2025</name>
    <dbReference type="NCBI Taxonomy" id="3133174"/>
    <lineage>
        <taxon>Bacteria</taxon>
        <taxon>Bacillati</taxon>
        <taxon>Bacillota</taxon>
        <taxon>Tissierellia</taxon>
        <taxon>Tissierellales</taxon>
        <taxon>Peptoniphilaceae</taxon>
        <taxon>Peptoniphilus</taxon>
    </lineage>
</organism>
<dbReference type="GO" id="GO:0016829">
    <property type="term" value="F:lyase activity"/>
    <property type="evidence" value="ECO:0007669"/>
    <property type="project" value="UniProtKB-KW"/>
</dbReference>
<protein>
    <submittedName>
        <fullName evidence="1">Isocitrate lyase/PEP mutase family protein</fullName>
    </submittedName>
</protein>
<dbReference type="InterPro" id="IPR039556">
    <property type="entry name" value="ICL/PEPM"/>
</dbReference>
<sequence length="286" mass="31846">MNKTKKLREILNNDEFIMIPGIYDCITARYAEKVGFKCIFLSGGSLAYAKLGLPDVGLLNISDFSNTILNICQTSKLPLIADMDNGFGNTIHAAHAASLYEKCGASGLQIDDKLLPATKPSSHEIIDFSLIGPKIKAIRDSVSEDFVIVYRTAANMYDYGIDEAIERVNKAKELGADCAYVDGLKDLDEVKKVSEEAKIKLMINLNEKGFPASLNYDELVEFNYKLGLYPMSSVLSAAFAVESVFEDLITNKSTLKSRDRMVYPALKLYNLMGLEEVTEEYSKYYK</sequence>
<keyword evidence="1" id="KW-0456">Lyase</keyword>
<dbReference type="CDD" id="cd00377">
    <property type="entry name" value="ICL_PEPM"/>
    <property type="match status" value="1"/>
</dbReference>
<dbReference type="RefSeq" id="WP_349170087.1">
    <property type="nucleotide sequence ID" value="NZ_JBBMFO010000004.1"/>
</dbReference>
<name>A0ABV1CFZ3_9FIRM</name>
<dbReference type="InterPro" id="IPR015813">
    <property type="entry name" value="Pyrv/PenolPyrv_kinase-like_dom"/>
</dbReference>
<evidence type="ECO:0000313" key="2">
    <source>
        <dbReference type="Proteomes" id="UP001447979"/>
    </source>
</evidence>
<accession>A0ABV1CFZ3</accession>
<dbReference type="Pfam" id="PF13714">
    <property type="entry name" value="PEP_mutase"/>
    <property type="match status" value="1"/>
</dbReference>
<evidence type="ECO:0000313" key="1">
    <source>
        <dbReference type="EMBL" id="MEQ2400497.1"/>
    </source>
</evidence>
<proteinExistence type="predicted"/>